<dbReference type="Proteomes" id="UP001392437">
    <property type="component" value="Unassembled WGS sequence"/>
</dbReference>
<accession>A0AAW0QM46</accession>
<evidence type="ECO:0008006" key="4">
    <source>
        <dbReference type="Google" id="ProtNLM"/>
    </source>
</evidence>
<comment type="caution">
    <text evidence="2">The sequence shown here is derived from an EMBL/GenBank/DDBJ whole genome shotgun (WGS) entry which is preliminary data.</text>
</comment>
<organism evidence="2 3">
    <name type="scientific">Apiospora kogelbergensis</name>
    <dbReference type="NCBI Taxonomy" id="1337665"/>
    <lineage>
        <taxon>Eukaryota</taxon>
        <taxon>Fungi</taxon>
        <taxon>Dikarya</taxon>
        <taxon>Ascomycota</taxon>
        <taxon>Pezizomycotina</taxon>
        <taxon>Sordariomycetes</taxon>
        <taxon>Xylariomycetidae</taxon>
        <taxon>Amphisphaeriales</taxon>
        <taxon>Apiosporaceae</taxon>
        <taxon>Apiospora</taxon>
    </lineage>
</organism>
<keyword evidence="3" id="KW-1185">Reference proteome</keyword>
<evidence type="ECO:0000313" key="2">
    <source>
        <dbReference type="EMBL" id="KAK8106443.1"/>
    </source>
</evidence>
<name>A0AAW0QM46_9PEZI</name>
<dbReference type="EMBL" id="JAQQWP010000008">
    <property type="protein sequence ID" value="KAK8106443.1"/>
    <property type="molecule type" value="Genomic_DNA"/>
</dbReference>
<reference evidence="2 3" key="1">
    <citation type="submission" date="2023-01" db="EMBL/GenBank/DDBJ databases">
        <title>Analysis of 21 Apiospora genomes using comparative genomics revels a genus with tremendous synthesis potential of carbohydrate active enzymes and secondary metabolites.</title>
        <authorList>
            <person name="Sorensen T."/>
        </authorList>
    </citation>
    <scope>NUCLEOTIDE SEQUENCE [LARGE SCALE GENOMIC DNA]</scope>
    <source>
        <strain evidence="2 3">CBS 117206</strain>
    </source>
</reference>
<proteinExistence type="predicted"/>
<protein>
    <recommendedName>
        <fullName evidence="4">REJ domain-containing protein</fullName>
    </recommendedName>
</protein>
<sequence length="119" mass="12009">MDADFPATAFRSANMMTMEAGPTPFGNWSTSSGFSLSEWCSQTLASLSNHLSSLTGSSLSSLTYSSRSSSSVSLAQGGSGTESSTNTFSYASNASASTQATPTVSSASSLSATSSLSRA</sequence>
<gene>
    <name evidence="2" type="ORF">PG999_009802</name>
</gene>
<dbReference type="AlphaFoldDB" id="A0AAW0QM46"/>
<feature type="compositionally biased region" description="Low complexity" evidence="1">
    <location>
        <begin position="105"/>
        <end position="119"/>
    </location>
</feature>
<feature type="region of interest" description="Disordered" evidence="1">
    <location>
        <begin position="96"/>
        <end position="119"/>
    </location>
</feature>
<evidence type="ECO:0000313" key="3">
    <source>
        <dbReference type="Proteomes" id="UP001392437"/>
    </source>
</evidence>
<evidence type="ECO:0000256" key="1">
    <source>
        <dbReference type="SAM" id="MobiDB-lite"/>
    </source>
</evidence>